<evidence type="ECO:0000256" key="1">
    <source>
        <dbReference type="ARBA" id="ARBA00023065"/>
    </source>
</evidence>
<evidence type="ECO:0000313" key="3">
    <source>
        <dbReference type="Proteomes" id="UP001603857"/>
    </source>
</evidence>
<dbReference type="EMBL" id="JBGMDY010000003">
    <property type="protein sequence ID" value="KAL2340232.1"/>
    <property type="molecule type" value="Genomic_DNA"/>
</dbReference>
<sequence length="147" mass="16477">MEYSSRKLNVDMDSKRCDSVGGLVDSSAIWITIDSCLCSRQTARDKRPEDWVPEEAPYFQQVSHENIDCSEIKHVDEDNGQTIDIFSIHSEDHTALASGTSWPDLVASKIAAERQKTADSAITNITCRSSIPIFTSFLLLEMIACYR</sequence>
<keyword evidence="1" id="KW-0813">Transport</keyword>
<gene>
    <name evidence="2" type="ORF">Fmac_008172</name>
</gene>
<reference evidence="2 3" key="1">
    <citation type="submission" date="2024-08" db="EMBL/GenBank/DDBJ databases">
        <title>Insights into the chromosomal genome structure of Flemingia macrophylla.</title>
        <authorList>
            <person name="Ding Y."/>
            <person name="Zhao Y."/>
            <person name="Bi W."/>
            <person name="Wu M."/>
            <person name="Zhao G."/>
            <person name="Gong Y."/>
            <person name="Li W."/>
            <person name="Zhang P."/>
        </authorList>
    </citation>
    <scope>NUCLEOTIDE SEQUENCE [LARGE SCALE GENOMIC DNA]</scope>
    <source>
        <strain evidence="2">DYQJB</strain>
        <tissue evidence="2">Leaf</tissue>
    </source>
</reference>
<dbReference type="AlphaFoldDB" id="A0ABD1MXI8"/>
<proteinExistence type="predicted"/>
<dbReference type="InterPro" id="IPR051171">
    <property type="entry name" value="CaCA"/>
</dbReference>
<accession>A0ABD1MXI8</accession>
<dbReference type="PANTHER" id="PTHR11878:SF65">
    <property type="entry name" value="NA_CA-EXCHANGE PROTEIN, ISOFORM G"/>
    <property type="match status" value="1"/>
</dbReference>
<keyword evidence="1" id="KW-0406">Ion transport</keyword>
<dbReference type="Proteomes" id="UP001603857">
    <property type="component" value="Unassembled WGS sequence"/>
</dbReference>
<dbReference type="GO" id="GO:0006811">
    <property type="term" value="P:monoatomic ion transport"/>
    <property type="evidence" value="ECO:0007669"/>
    <property type="project" value="UniProtKB-KW"/>
</dbReference>
<name>A0ABD1MXI8_9FABA</name>
<keyword evidence="3" id="KW-1185">Reference proteome</keyword>
<evidence type="ECO:0000313" key="2">
    <source>
        <dbReference type="EMBL" id="KAL2340232.1"/>
    </source>
</evidence>
<protein>
    <submittedName>
        <fullName evidence="2">Uncharacterized protein</fullName>
    </submittedName>
</protein>
<organism evidence="2 3">
    <name type="scientific">Flemingia macrophylla</name>
    <dbReference type="NCBI Taxonomy" id="520843"/>
    <lineage>
        <taxon>Eukaryota</taxon>
        <taxon>Viridiplantae</taxon>
        <taxon>Streptophyta</taxon>
        <taxon>Embryophyta</taxon>
        <taxon>Tracheophyta</taxon>
        <taxon>Spermatophyta</taxon>
        <taxon>Magnoliopsida</taxon>
        <taxon>eudicotyledons</taxon>
        <taxon>Gunneridae</taxon>
        <taxon>Pentapetalae</taxon>
        <taxon>rosids</taxon>
        <taxon>fabids</taxon>
        <taxon>Fabales</taxon>
        <taxon>Fabaceae</taxon>
        <taxon>Papilionoideae</taxon>
        <taxon>50 kb inversion clade</taxon>
        <taxon>NPAAA clade</taxon>
        <taxon>indigoferoid/millettioid clade</taxon>
        <taxon>Phaseoleae</taxon>
        <taxon>Flemingia</taxon>
    </lineage>
</organism>
<dbReference type="PANTHER" id="PTHR11878">
    <property type="entry name" value="SODIUM/CALCIUM EXCHANGER"/>
    <property type="match status" value="1"/>
</dbReference>
<comment type="caution">
    <text evidence="2">The sequence shown here is derived from an EMBL/GenBank/DDBJ whole genome shotgun (WGS) entry which is preliminary data.</text>
</comment>